<organism evidence="1 2">
    <name type="scientific">Sphingobacterium oryzagri</name>
    <dbReference type="NCBI Taxonomy" id="3025669"/>
    <lineage>
        <taxon>Bacteria</taxon>
        <taxon>Pseudomonadati</taxon>
        <taxon>Bacteroidota</taxon>
        <taxon>Sphingobacteriia</taxon>
        <taxon>Sphingobacteriales</taxon>
        <taxon>Sphingobacteriaceae</taxon>
        <taxon>Sphingobacterium</taxon>
    </lineage>
</organism>
<sequence length="159" mass="18281">MKKTTHIRLLSHVFITLMITFLASCEKKDGYATAPDFEQKEFQLSGDQHMLTLRAKNDLDWFLADLTINGEVLRPENWDGDSRVTYYSAKENEANSPQSHLSSVYKIEFEDWFVWERLNIKTIKIQLSQNKDGKRRTIGFQASVGNAGDNISIMQSSDN</sequence>
<gene>
    <name evidence="1" type="ORF">PQ465_14075</name>
</gene>
<protein>
    <recommendedName>
        <fullName evidence="3">HmuY protein</fullName>
    </recommendedName>
</protein>
<name>A0ABY7WCP9_9SPHI</name>
<accession>A0ABY7WCP9</accession>
<evidence type="ECO:0000313" key="2">
    <source>
        <dbReference type="Proteomes" id="UP001221558"/>
    </source>
</evidence>
<reference evidence="1 2" key="1">
    <citation type="submission" date="2023-02" db="EMBL/GenBank/DDBJ databases">
        <title>Genome sequence of Sphingobacterium sp. KACC 22765.</title>
        <authorList>
            <person name="Kim S."/>
            <person name="Heo J."/>
            <person name="Kwon S.-W."/>
        </authorList>
    </citation>
    <scope>NUCLEOTIDE SEQUENCE [LARGE SCALE GENOMIC DNA]</scope>
    <source>
        <strain evidence="1 2">KACC 22765</strain>
    </source>
</reference>
<keyword evidence="2" id="KW-1185">Reference proteome</keyword>
<evidence type="ECO:0000313" key="1">
    <source>
        <dbReference type="EMBL" id="WDF67429.1"/>
    </source>
</evidence>
<dbReference type="RefSeq" id="WP_274266158.1">
    <property type="nucleotide sequence ID" value="NZ_CP117880.1"/>
</dbReference>
<evidence type="ECO:0008006" key="3">
    <source>
        <dbReference type="Google" id="ProtNLM"/>
    </source>
</evidence>
<dbReference type="PROSITE" id="PS51257">
    <property type="entry name" value="PROKAR_LIPOPROTEIN"/>
    <property type="match status" value="1"/>
</dbReference>
<dbReference type="EMBL" id="CP117880">
    <property type="protein sequence ID" value="WDF67429.1"/>
    <property type="molecule type" value="Genomic_DNA"/>
</dbReference>
<dbReference type="Proteomes" id="UP001221558">
    <property type="component" value="Chromosome"/>
</dbReference>
<proteinExistence type="predicted"/>